<keyword evidence="3" id="KW-1185">Reference proteome</keyword>
<keyword evidence="1" id="KW-1133">Transmembrane helix</keyword>
<feature type="transmembrane region" description="Helical" evidence="1">
    <location>
        <begin position="64"/>
        <end position="86"/>
    </location>
</feature>
<evidence type="ECO:0000313" key="3">
    <source>
        <dbReference type="Proteomes" id="UP000681414"/>
    </source>
</evidence>
<keyword evidence="1" id="KW-0812">Transmembrane</keyword>
<evidence type="ECO:0000313" key="2">
    <source>
        <dbReference type="EMBL" id="MBS4196410.1"/>
    </source>
</evidence>
<feature type="transmembrane region" description="Helical" evidence="1">
    <location>
        <begin position="120"/>
        <end position="140"/>
    </location>
</feature>
<reference evidence="2 3" key="1">
    <citation type="submission" date="2021-05" db="EMBL/GenBank/DDBJ databases">
        <title>Novel Bacillus species.</title>
        <authorList>
            <person name="Liu G."/>
        </authorList>
    </citation>
    <scope>NUCLEOTIDE SEQUENCE [LARGE SCALE GENOMIC DNA]</scope>
    <source>
        <strain evidence="3">FJAT-49780</strain>
    </source>
</reference>
<accession>A0A942TEH6</accession>
<feature type="transmembrane region" description="Helical" evidence="1">
    <location>
        <begin position="168"/>
        <end position="189"/>
    </location>
</feature>
<dbReference type="RefSeq" id="WP_213125544.1">
    <property type="nucleotide sequence ID" value="NZ_JAGYPG010000002.1"/>
</dbReference>
<evidence type="ECO:0000256" key="1">
    <source>
        <dbReference type="SAM" id="Phobius"/>
    </source>
</evidence>
<feature type="transmembrane region" description="Helical" evidence="1">
    <location>
        <begin position="37"/>
        <end position="57"/>
    </location>
</feature>
<protein>
    <submittedName>
        <fullName evidence="2">Uncharacterized protein</fullName>
    </submittedName>
</protein>
<dbReference type="Proteomes" id="UP000681414">
    <property type="component" value="Unassembled WGS sequence"/>
</dbReference>
<organism evidence="2 3">
    <name type="scientific">Lederbergia citri</name>
    <dbReference type="NCBI Taxonomy" id="2833580"/>
    <lineage>
        <taxon>Bacteria</taxon>
        <taxon>Bacillati</taxon>
        <taxon>Bacillota</taxon>
        <taxon>Bacilli</taxon>
        <taxon>Bacillales</taxon>
        <taxon>Bacillaceae</taxon>
        <taxon>Lederbergia</taxon>
    </lineage>
</organism>
<proteinExistence type="predicted"/>
<keyword evidence="1" id="KW-0472">Membrane</keyword>
<dbReference type="EMBL" id="JAGYPG010000002">
    <property type="protein sequence ID" value="MBS4196410.1"/>
    <property type="molecule type" value="Genomic_DNA"/>
</dbReference>
<name>A0A942TEH6_9BACI</name>
<feature type="transmembrane region" description="Helical" evidence="1">
    <location>
        <begin position="12"/>
        <end position="31"/>
    </location>
</feature>
<dbReference type="AlphaFoldDB" id="A0A942TEH6"/>
<gene>
    <name evidence="2" type="ORF">KHA97_15190</name>
</gene>
<sequence>MTTNQFVRSFGVMGVLGFVITVISVIINIATGAESLVGNYLNILGLVLILFGVMAAYFSQSVALGVFGFIGFIVMFIGSIWTIGIVEINSFSYPVINDLNSSMNIGELANSELPSPIKEAMMTSNYLGGVGSVLFGLAILMKGNIMRWPGLLLILAGVASFFESMNEFFGFIGFILSLVAVLWMSIKVLKTNNIS</sequence>
<comment type="caution">
    <text evidence="2">The sequence shown here is derived from an EMBL/GenBank/DDBJ whole genome shotgun (WGS) entry which is preliminary data.</text>
</comment>